<evidence type="ECO:0000313" key="2">
    <source>
        <dbReference type="Proteomes" id="UP000252519"/>
    </source>
</evidence>
<gene>
    <name evidence="1" type="ORF">ANCCAN_11719</name>
</gene>
<protein>
    <recommendedName>
        <fullName evidence="3">MULE transposase domain-containing protein</fullName>
    </recommendedName>
</protein>
<evidence type="ECO:0008006" key="3">
    <source>
        <dbReference type="Google" id="ProtNLM"/>
    </source>
</evidence>
<accession>A0A368GD36</accession>
<keyword evidence="2" id="KW-1185">Reference proteome</keyword>
<name>A0A368GD36_ANCCA</name>
<reference evidence="1 2" key="1">
    <citation type="submission" date="2014-10" db="EMBL/GenBank/DDBJ databases">
        <title>Draft genome of the hookworm Ancylostoma caninum.</title>
        <authorList>
            <person name="Mitreva M."/>
        </authorList>
    </citation>
    <scope>NUCLEOTIDE SEQUENCE [LARGE SCALE GENOMIC DNA]</scope>
    <source>
        <strain evidence="1 2">Baltimore</strain>
    </source>
</reference>
<dbReference type="EMBL" id="JOJR01000200">
    <property type="protein sequence ID" value="RCN42316.1"/>
    <property type="molecule type" value="Genomic_DNA"/>
</dbReference>
<organism evidence="1 2">
    <name type="scientific">Ancylostoma caninum</name>
    <name type="common">Dog hookworm</name>
    <dbReference type="NCBI Taxonomy" id="29170"/>
    <lineage>
        <taxon>Eukaryota</taxon>
        <taxon>Metazoa</taxon>
        <taxon>Ecdysozoa</taxon>
        <taxon>Nematoda</taxon>
        <taxon>Chromadorea</taxon>
        <taxon>Rhabditida</taxon>
        <taxon>Rhabditina</taxon>
        <taxon>Rhabditomorpha</taxon>
        <taxon>Strongyloidea</taxon>
        <taxon>Ancylostomatidae</taxon>
        <taxon>Ancylostomatinae</taxon>
        <taxon>Ancylostoma</taxon>
    </lineage>
</organism>
<evidence type="ECO:0000313" key="1">
    <source>
        <dbReference type="EMBL" id="RCN42316.1"/>
    </source>
</evidence>
<proteinExistence type="predicted"/>
<dbReference type="Proteomes" id="UP000252519">
    <property type="component" value="Unassembled WGS sequence"/>
</dbReference>
<dbReference type="AlphaFoldDB" id="A0A368GD36"/>
<sequence>MTENEIALLFEEVKKVCPSFDPRFFMSDDTNSFHNGFRRSIPESRAQKILCAWHVLRAIKKTGKSKLHNKGSTDRFVKLVREAMKSPTLEHFEEKYKAIIELLNRNNERT</sequence>
<comment type="caution">
    <text evidence="1">The sequence shown here is derived from an EMBL/GenBank/DDBJ whole genome shotgun (WGS) entry which is preliminary data.</text>
</comment>